<dbReference type="OrthoDB" id="206335at2759"/>
<dbReference type="AlphaFoldDB" id="A0A166X3F0"/>
<comment type="similarity">
    <text evidence="2">Belongs to the REXO1/REXO3 family.</text>
</comment>
<feature type="region of interest" description="Disordered" evidence="7">
    <location>
        <begin position="467"/>
        <end position="486"/>
    </location>
</feature>
<dbReference type="Proteomes" id="UP000076532">
    <property type="component" value="Unassembled WGS sequence"/>
</dbReference>
<protein>
    <submittedName>
        <fullName evidence="9">Ribonuclease H-like protein</fullName>
    </submittedName>
</protein>
<keyword evidence="10" id="KW-1185">Reference proteome</keyword>
<evidence type="ECO:0000259" key="8">
    <source>
        <dbReference type="SMART" id="SM00479"/>
    </source>
</evidence>
<comment type="subcellular location">
    <subcellularLocation>
        <location evidence="1">Nucleus</location>
    </subcellularLocation>
</comment>
<accession>A0A166X3F0</accession>
<evidence type="ECO:0000256" key="3">
    <source>
        <dbReference type="ARBA" id="ARBA00022722"/>
    </source>
</evidence>
<evidence type="ECO:0000313" key="10">
    <source>
        <dbReference type="Proteomes" id="UP000076532"/>
    </source>
</evidence>
<dbReference type="InterPro" id="IPR034922">
    <property type="entry name" value="REX1-like_exo"/>
</dbReference>
<keyword evidence="4" id="KW-0378">Hydrolase</keyword>
<dbReference type="GO" id="GO:0005634">
    <property type="term" value="C:nucleus"/>
    <property type="evidence" value="ECO:0007669"/>
    <property type="project" value="UniProtKB-SubCell"/>
</dbReference>
<dbReference type="GO" id="GO:0003676">
    <property type="term" value="F:nucleic acid binding"/>
    <property type="evidence" value="ECO:0007669"/>
    <property type="project" value="InterPro"/>
</dbReference>
<name>A0A166X3F0_9AGAM</name>
<reference evidence="9 10" key="1">
    <citation type="journal article" date="2016" name="Mol. Biol. Evol.">
        <title>Comparative Genomics of Early-Diverging Mushroom-Forming Fungi Provides Insights into the Origins of Lignocellulose Decay Capabilities.</title>
        <authorList>
            <person name="Nagy L.G."/>
            <person name="Riley R."/>
            <person name="Tritt A."/>
            <person name="Adam C."/>
            <person name="Daum C."/>
            <person name="Floudas D."/>
            <person name="Sun H."/>
            <person name="Yadav J.S."/>
            <person name="Pangilinan J."/>
            <person name="Larsson K.H."/>
            <person name="Matsuura K."/>
            <person name="Barry K."/>
            <person name="Labutti K."/>
            <person name="Kuo R."/>
            <person name="Ohm R.A."/>
            <person name="Bhattacharya S.S."/>
            <person name="Shirouzu T."/>
            <person name="Yoshinaga Y."/>
            <person name="Martin F.M."/>
            <person name="Grigoriev I.V."/>
            <person name="Hibbett D.S."/>
        </authorList>
    </citation>
    <scope>NUCLEOTIDE SEQUENCE [LARGE SCALE GENOMIC DNA]</scope>
    <source>
        <strain evidence="9 10">CBS 109695</strain>
    </source>
</reference>
<evidence type="ECO:0000313" key="9">
    <source>
        <dbReference type="EMBL" id="KZP34383.1"/>
    </source>
</evidence>
<evidence type="ECO:0000256" key="2">
    <source>
        <dbReference type="ARBA" id="ARBA00006357"/>
    </source>
</evidence>
<evidence type="ECO:0000256" key="7">
    <source>
        <dbReference type="SAM" id="MobiDB-lite"/>
    </source>
</evidence>
<dbReference type="InterPro" id="IPR013520">
    <property type="entry name" value="Ribonucl_H"/>
</dbReference>
<evidence type="ECO:0000256" key="6">
    <source>
        <dbReference type="ARBA" id="ARBA00023242"/>
    </source>
</evidence>
<proteinExistence type="inferred from homology"/>
<dbReference type="EMBL" id="KV417480">
    <property type="protein sequence ID" value="KZP34383.1"/>
    <property type="molecule type" value="Genomic_DNA"/>
</dbReference>
<keyword evidence="3" id="KW-0540">Nuclease</keyword>
<dbReference type="InterPro" id="IPR012337">
    <property type="entry name" value="RNaseH-like_sf"/>
</dbReference>
<dbReference type="PANTHER" id="PTHR12801">
    <property type="entry name" value="RNA EXONUCLEASE REXO1 / RECO3 FAMILY MEMBER-RELATED"/>
    <property type="match status" value="1"/>
</dbReference>
<dbReference type="PANTHER" id="PTHR12801:SF115">
    <property type="entry name" value="FI18136P1-RELATED"/>
    <property type="match status" value="1"/>
</dbReference>
<dbReference type="CDD" id="cd06145">
    <property type="entry name" value="REX1_like"/>
    <property type="match status" value="1"/>
</dbReference>
<dbReference type="GO" id="GO:0010629">
    <property type="term" value="P:negative regulation of gene expression"/>
    <property type="evidence" value="ECO:0007669"/>
    <property type="project" value="UniProtKB-ARBA"/>
</dbReference>
<keyword evidence="5" id="KW-0269">Exonuclease</keyword>
<dbReference type="InterPro" id="IPR047021">
    <property type="entry name" value="REXO1/3/4-like"/>
</dbReference>
<feature type="compositionally biased region" description="Low complexity" evidence="7">
    <location>
        <begin position="467"/>
        <end position="477"/>
    </location>
</feature>
<evidence type="ECO:0000256" key="4">
    <source>
        <dbReference type="ARBA" id="ARBA00022801"/>
    </source>
</evidence>
<feature type="domain" description="Exonuclease" evidence="8">
    <location>
        <begin position="207"/>
        <end position="376"/>
    </location>
</feature>
<sequence length="581" mass="62289">MYANAEITKRKTAVGIEDIRDLILHIIGDAPPPNWVKVQNARAITKIVAILVPGLTPALLNLPPLPTSATANPNLPLAIPLPDPADPSASAIPWVANTFSHACPTRAPGEPTRMHSVLSAFFHGPVSGEEKRKRMATRVASERAADKDPSRHALSLEQMVENDYPIPSYMADIFQKPDSMWVETPAPPQASLLDAADTQTHKKVKAKVYAIDCEMCLTEDGKELTRVCVIDYYSGAVVYDQLVKPPKPIVDYLTQWSGITKEALEGVTTTLPTVQAAILALLVPAPSPTPAPTPILLGHSLESDLRALKLCHPACIDTALTYHHPRGRPLKPGLAWLTRKWCGRVIQARGAGGHDPEEDARACVELLRKKLENGAGFGEFKTDFESIFERLSRSGEGGVKAAVVDHGNPGVMHGAKAGTCVGCTSDSEVVDAVVEVVPGHEFVFGRLTGLAAALGWLTPKDAPAPVPAATATATPVSTPAPPPAEPSAESLIPVLTTLNTHLTQIHASLPPRTALVLFTGHADPRRMAALQARKNAFEAALRAGKTAENIERELWWTAADGRELEEEVEVARRGVVFLGIK</sequence>
<dbReference type="GO" id="GO:0004527">
    <property type="term" value="F:exonuclease activity"/>
    <property type="evidence" value="ECO:0007669"/>
    <property type="project" value="UniProtKB-KW"/>
</dbReference>
<dbReference type="InterPro" id="IPR036397">
    <property type="entry name" value="RNaseH_sf"/>
</dbReference>
<gene>
    <name evidence="9" type="ORF">FIBSPDRAFT_719559</name>
</gene>
<dbReference type="SMART" id="SM00479">
    <property type="entry name" value="EXOIII"/>
    <property type="match status" value="1"/>
</dbReference>
<organism evidence="9 10">
    <name type="scientific">Athelia psychrophila</name>
    <dbReference type="NCBI Taxonomy" id="1759441"/>
    <lineage>
        <taxon>Eukaryota</taxon>
        <taxon>Fungi</taxon>
        <taxon>Dikarya</taxon>
        <taxon>Basidiomycota</taxon>
        <taxon>Agaricomycotina</taxon>
        <taxon>Agaricomycetes</taxon>
        <taxon>Agaricomycetidae</taxon>
        <taxon>Atheliales</taxon>
        <taxon>Atheliaceae</taxon>
        <taxon>Athelia</taxon>
    </lineage>
</organism>
<dbReference type="SUPFAM" id="SSF53098">
    <property type="entry name" value="Ribonuclease H-like"/>
    <property type="match status" value="1"/>
</dbReference>
<dbReference type="FunFam" id="3.30.420.10:FF:000031">
    <property type="entry name" value="RNA exonuclease 1"/>
    <property type="match status" value="1"/>
</dbReference>
<keyword evidence="6" id="KW-0539">Nucleus</keyword>
<evidence type="ECO:0000256" key="1">
    <source>
        <dbReference type="ARBA" id="ARBA00004123"/>
    </source>
</evidence>
<dbReference type="STRING" id="436010.A0A166X3F0"/>
<evidence type="ECO:0000256" key="5">
    <source>
        <dbReference type="ARBA" id="ARBA00022839"/>
    </source>
</evidence>
<dbReference type="Gene3D" id="3.30.420.10">
    <property type="entry name" value="Ribonuclease H-like superfamily/Ribonuclease H"/>
    <property type="match status" value="1"/>
</dbReference>